<gene>
    <name evidence="3" type="ORF">ACFQ4Y_01615</name>
</gene>
<keyword evidence="4" id="KW-1185">Reference proteome</keyword>
<comment type="similarity">
    <text evidence="1 2">Belongs to the UPF0145 family.</text>
</comment>
<dbReference type="RefSeq" id="WP_380162532.1">
    <property type="nucleotide sequence ID" value="NZ_JBHTNU010000001.1"/>
</dbReference>
<comment type="caution">
    <text evidence="3">The sequence shown here is derived from an EMBL/GenBank/DDBJ whole genome shotgun (WGS) entry which is preliminary data.</text>
</comment>
<dbReference type="InterPro" id="IPR002765">
    <property type="entry name" value="UPF0145_YbjQ-like"/>
</dbReference>
<evidence type="ECO:0000313" key="3">
    <source>
        <dbReference type="EMBL" id="MFD1425632.1"/>
    </source>
</evidence>
<sequence length="110" mass="11746">MLIVTTDHVPGHRVLEVKGMVKGSTVQAKHIGKDILAGLKNIVGGEIHDYTELLKEARRVAIQRMSEQAEQLGADAIVAVRLQTSAVMDGASELIAYGTAVVTEPANDQT</sequence>
<accession>A0ABW4C4J8</accession>
<dbReference type="Proteomes" id="UP001597282">
    <property type="component" value="Unassembled WGS sequence"/>
</dbReference>
<dbReference type="InterPro" id="IPR035439">
    <property type="entry name" value="UPF0145_dom_sf"/>
</dbReference>
<protein>
    <recommendedName>
        <fullName evidence="2">UPF0145 protein ACFQ4Y_01615</fullName>
    </recommendedName>
</protein>
<proteinExistence type="inferred from homology"/>
<dbReference type="EMBL" id="JBHTNU010000001">
    <property type="protein sequence ID" value="MFD1425632.1"/>
    <property type="molecule type" value="Genomic_DNA"/>
</dbReference>
<dbReference type="PANTHER" id="PTHR34068">
    <property type="entry name" value="UPF0145 PROTEIN YBJQ"/>
    <property type="match status" value="1"/>
</dbReference>
<dbReference type="HAMAP" id="MF_00338">
    <property type="entry name" value="UPF0145"/>
    <property type="match status" value="1"/>
</dbReference>
<reference evidence="4" key="1">
    <citation type="journal article" date="2019" name="Int. J. Syst. Evol. Microbiol.">
        <title>The Global Catalogue of Microorganisms (GCM) 10K type strain sequencing project: providing services to taxonomists for standard genome sequencing and annotation.</title>
        <authorList>
            <consortium name="The Broad Institute Genomics Platform"/>
            <consortium name="The Broad Institute Genome Sequencing Center for Infectious Disease"/>
            <person name="Wu L."/>
            <person name="Ma J."/>
        </authorList>
    </citation>
    <scope>NUCLEOTIDE SEQUENCE [LARGE SCALE GENOMIC DNA]</scope>
    <source>
        <strain evidence="4">S1</strain>
    </source>
</reference>
<dbReference type="Pfam" id="PF01906">
    <property type="entry name" value="YbjQ_1"/>
    <property type="match status" value="1"/>
</dbReference>
<organism evidence="3 4">
    <name type="scientific">Kroppenstedtia sanguinis</name>
    <dbReference type="NCBI Taxonomy" id="1380684"/>
    <lineage>
        <taxon>Bacteria</taxon>
        <taxon>Bacillati</taxon>
        <taxon>Bacillota</taxon>
        <taxon>Bacilli</taxon>
        <taxon>Bacillales</taxon>
        <taxon>Thermoactinomycetaceae</taxon>
        <taxon>Kroppenstedtia</taxon>
    </lineage>
</organism>
<evidence type="ECO:0000313" key="4">
    <source>
        <dbReference type="Proteomes" id="UP001597282"/>
    </source>
</evidence>
<evidence type="ECO:0000256" key="1">
    <source>
        <dbReference type="ARBA" id="ARBA00010751"/>
    </source>
</evidence>
<name>A0ABW4C4J8_9BACL</name>
<dbReference type="PANTHER" id="PTHR34068:SF2">
    <property type="entry name" value="UPF0145 PROTEIN SCO3412"/>
    <property type="match status" value="1"/>
</dbReference>
<evidence type="ECO:0000256" key="2">
    <source>
        <dbReference type="HAMAP-Rule" id="MF_00338"/>
    </source>
</evidence>
<dbReference type="SUPFAM" id="SSF117782">
    <property type="entry name" value="YbjQ-like"/>
    <property type="match status" value="1"/>
</dbReference>
<dbReference type="Gene3D" id="3.30.110.70">
    <property type="entry name" value="Hypothetical protein apc22750. Chain B"/>
    <property type="match status" value="1"/>
</dbReference>